<keyword evidence="5" id="KW-1185">Reference proteome</keyword>
<dbReference type="InterPro" id="IPR036691">
    <property type="entry name" value="Endo/exonu/phosph_ase_sf"/>
</dbReference>
<sequence length="1033" mass="118771">MQGLQGFDILEFDPLNSKSAGSYVDSVMATSVVNQFITTADVHNDKTVSNNKRLKRSLDYDSESDSCSENTKKLKPNSVHNDSINLIDGLSISSHDHQYTQNKEKVDDICELKSLVVGLASSMNQFCDIITKRMGDIETNIPKQVAQMIDQKVSEEMKKVKEQFKTELKTVTEKVSSLEQSYADVLKQNKNQSQALIEDKLSVVIKNLPETEKENTSRKVGGLIKDGLRLKNIQVAAVERKINKIPGKHGVIIVKFQNSDDKQKVMEKKRELKDSRNYKDVYIDNAIPKAQRLMNSNLRSIVKAIGNDKLEIRGSVIRPKYAKSTRDTNTHNRRDDPDDTQINIDTQSGNHGYYNRHNNRGRGNTRGGNNQRRGAECVRYYNLHILGLVETHLTGNTGINIDGYTWFGLNRKEIHIRAKTGSGGVGILIRNDVRDEFNINIVEDNTDGIIWVKFEDKNFAHNCFYVCVIYLPPENSTRAVNIHEFFDILMTNIYTIPQGKPFYICGDWNSRCSDLPDSIEGIDKLPQRNVVDFQHNGYGNIFCDFLTDVNCCILNGRKTLHNDFTFVSTRGMSVVDYCVLPYEHLDNFNNFNVIRTSSIVEQINALGKYDLKKAMPDHSLLTWDFTLNFDSNCCINTQTRGTSETKKKYDTRNLPEDWLCQESTIAEIDNAIRFLENSIADQSNIDNMYENFVKIVKTEMCNKLPAKNIVLSNGFNINKRRRCKKEWWNEELTLLWNEVCKAEKVWIKCKIKRNKRELRHIFVNKRRIFDKAVQSSKRKYWYSLQEDLIKSCDNPKEFWRKIGKIGVGSERRSFIPMEVKLSDESVSCDKNVVLDKWKCEFSNMLNRNNLNNVEYIHSNENVYDDYLDSFISYEEVYNVLLSSKNGKSPGCDEITVELYKNQTALLALTRIFNICFDSGKIPALWSKGIITPIPKSSTADPRDPMAYRGITLAPVSYKLYCGVLNSRLTVKLDELNFLHDEQNGFRKGRNTIDHISTLTTVIETRKLRKLSTFVAFIDFKKSLRLDKQGFAFW</sequence>
<name>A0A8S3UXJ4_MYTED</name>
<reference evidence="4" key="1">
    <citation type="submission" date="2021-03" db="EMBL/GenBank/DDBJ databases">
        <authorList>
            <person name="Bekaert M."/>
        </authorList>
    </citation>
    <scope>NUCLEOTIDE SEQUENCE</scope>
</reference>
<feature type="compositionally biased region" description="Basic and acidic residues" evidence="2">
    <location>
        <begin position="324"/>
        <end position="336"/>
    </location>
</feature>
<gene>
    <name evidence="4" type="ORF">MEDL_57916</name>
</gene>
<feature type="domain" description="Endonuclease/exonuclease/phosphatase" evidence="3">
    <location>
        <begin position="375"/>
        <end position="581"/>
    </location>
</feature>
<dbReference type="PANTHER" id="PTHR19446">
    <property type="entry name" value="REVERSE TRANSCRIPTASES"/>
    <property type="match status" value="1"/>
</dbReference>
<dbReference type="EMBL" id="CAJPWZ010002804">
    <property type="protein sequence ID" value="CAG2245924.1"/>
    <property type="molecule type" value="Genomic_DNA"/>
</dbReference>
<evidence type="ECO:0000256" key="1">
    <source>
        <dbReference type="SAM" id="Coils"/>
    </source>
</evidence>
<comment type="caution">
    <text evidence="4">The sequence shown here is derived from an EMBL/GenBank/DDBJ whole genome shotgun (WGS) entry which is preliminary data.</text>
</comment>
<dbReference type="Pfam" id="PF03372">
    <property type="entry name" value="Exo_endo_phos"/>
    <property type="match status" value="1"/>
</dbReference>
<dbReference type="AlphaFoldDB" id="A0A8S3UXJ4"/>
<evidence type="ECO:0000313" key="5">
    <source>
        <dbReference type="Proteomes" id="UP000683360"/>
    </source>
</evidence>
<feature type="region of interest" description="Disordered" evidence="2">
    <location>
        <begin position="321"/>
        <end position="371"/>
    </location>
</feature>
<dbReference type="OrthoDB" id="6118957at2759"/>
<evidence type="ECO:0000259" key="3">
    <source>
        <dbReference type="Pfam" id="PF03372"/>
    </source>
</evidence>
<feature type="coiled-coil region" evidence="1">
    <location>
        <begin position="154"/>
        <end position="181"/>
    </location>
</feature>
<dbReference type="GO" id="GO:0003824">
    <property type="term" value="F:catalytic activity"/>
    <property type="evidence" value="ECO:0007669"/>
    <property type="project" value="InterPro"/>
</dbReference>
<organism evidence="4 5">
    <name type="scientific">Mytilus edulis</name>
    <name type="common">Blue mussel</name>
    <dbReference type="NCBI Taxonomy" id="6550"/>
    <lineage>
        <taxon>Eukaryota</taxon>
        <taxon>Metazoa</taxon>
        <taxon>Spiralia</taxon>
        <taxon>Lophotrochozoa</taxon>
        <taxon>Mollusca</taxon>
        <taxon>Bivalvia</taxon>
        <taxon>Autobranchia</taxon>
        <taxon>Pteriomorphia</taxon>
        <taxon>Mytilida</taxon>
        <taxon>Mytiloidea</taxon>
        <taxon>Mytilidae</taxon>
        <taxon>Mytilinae</taxon>
        <taxon>Mytilus</taxon>
    </lineage>
</organism>
<dbReference type="SUPFAM" id="SSF56219">
    <property type="entry name" value="DNase I-like"/>
    <property type="match status" value="1"/>
</dbReference>
<accession>A0A8S3UXJ4</accession>
<dbReference type="InterPro" id="IPR005135">
    <property type="entry name" value="Endo/exonuclease/phosphatase"/>
</dbReference>
<protein>
    <recommendedName>
        <fullName evidence="3">Endonuclease/exonuclease/phosphatase domain-containing protein</fullName>
    </recommendedName>
</protein>
<evidence type="ECO:0000256" key="2">
    <source>
        <dbReference type="SAM" id="MobiDB-lite"/>
    </source>
</evidence>
<keyword evidence="1" id="KW-0175">Coiled coil</keyword>
<proteinExistence type="predicted"/>
<dbReference type="Proteomes" id="UP000683360">
    <property type="component" value="Unassembled WGS sequence"/>
</dbReference>
<evidence type="ECO:0000313" key="4">
    <source>
        <dbReference type="EMBL" id="CAG2245924.1"/>
    </source>
</evidence>
<dbReference type="Gene3D" id="3.60.10.10">
    <property type="entry name" value="Endonuclease/exonuclease/phosphatase"/>
    <property type="match status" value="1"/>
</dbReference>